<organism evidence="2">
    <name type="scientific">marine sediment metagenome</name>
    <dbReference type="NCBI Taxonomy" id="412755"/>
    <lineage>
        <taxon>unclassified sequences</taxon>
        <taxon>metagenomes</taxon>
        <taxon>ecological metagenomes</taxon>
    </lineage>
</organism>
<protein>
    <submittedName>
        <fullName evidence="2">Uncharacterized protein</fullName>
    </submittedName>
</protein>
<dbReference type="EMBL" id="LAZR01065535">
    <property type="protein sequence ID" value="KKK55348.1"/>
    <property type="molecule type" value="Genomic_DNA"/>
</dbReference>
<sequence>MGRIIFGNDGKPAGVDGTKNSNIEDYGVDKIKNSDENEVELRDSSSLEFLKEKKVAGDVPSKDYWSLY</sequence>
<feature type="non-terminal residue" evidence="2">
    <location>
        <position position="68"/>
    </location>
</feature>
<accession>A0A0F8WFK2</accession>
<feature type="region of interest" description="Disordered" evidence="1">
    <location>
        <begin position="1"/>
        <end position="24"/>
    </location>
</feature>
<name>A0A0F8WFK2_9ZZZZ</name>
<evidence type="ECO:0000313" key="2">
    <source>
        <dbReference type="EMBL" id="KKK55348.1"/>
    </source>
</evidence>
<gene>
    <name evidence="2" type="ORF">LCGC14_3075470</name>
</gene>
<dbReference type="AlphaFoldDB" id="A0A0F8WFK2"/>
<reference evidence="2" key="1">
    <citation type="journal article" date="2015" name="Nature">
        <title>Complex archaea that bridge the gap between prokaryotes and eukaryotes.</title>
        <authorList>
            <person name="Spang A."/>
            <person name="Saw J.H."/>
            <person name="Jorgensen S.L."/>
            <person name="Zaremba-Niedzwiedzka K."/>
            <person name="Martijn J."/>
            <person name="Lind A.E."/>
            <person name="van Eijk R."/>
            <person name="Schleper C."/>
            <person name="Guy L."/>
            <person name="Ettema T.J."/>
        </authorList>
    </citation>
    <scope>NUCLEOTIDE SEQUENCE</scope>
</reference>
<evidence type="ECO:0000256" key="1">
    <source>
        <dbReference type="SAM" id="MobiDB-lite"/>
    </source>
</evidence>
<proteinExistence type="predicted"/>
<comment type="caution">
    <text evidence="2">The sequence shown here is derived from an EMBL/GenBank/DDBJ whole genome shotgun (WGS) entry which is preliminary data.</text>
</comment>